<name>A0A0F9NEC7_9ZZZZ</name>
<organism evidence="1">
    <name type="scientific">marine sediment metagenome</name>
    <dbReference type="NCBI Taxonomy" id="412755"/>
    <lineage>
        <taxon>unclassified sequences</taxon>
        <taxon>metagenomes</taxon>
        <taxon>ecological metagenomes</taxon>
    </lineage>
</organism>
<gene>
    <name evidence="1" type="ORF">LCGC14_0977400</name>
</gene>
<proteinExistence type="predicted"/>
<evidence type="ECO:0000313" key="1">
    <source>
        <dbReference type="EMBL" id="KKN16284.1"/>
    </source>
</evidence>
<sequence length="66" mass="7471">MDELEEKGDQYSNVIVTAYYYDKPGVQMPSIWTRQVCVGPLRSVHEILAWAGCAYKIEIACESSID</sequence>
<protein>
    <submittedName>
        <fullName evidence="1">Uncharacterized protein</fullName>
    </submittedName>
</protein>
<accession>A0A0F9NEC7</accession>
<dbReference type="AlphaFoldDB" id="A0A0F9NEC7"/>
<reference evidence="1" key="1">
    <citation type="journal article" date="2015" name="Nature">
        <title>Complex archaea that bridge the gap between prokaryotes and eukaryotes.</title>
        <authorList>
            <person name="Spang A."/>
            <person name="Saw J.H."/>
            <person name="Jorgensen S.L."/>
            <person name="Zaremba-Niedzwiedzka K."/>
            <person name="Martijn J."/>
            <person name="Lind A.E."/>
            <person name="van Eijk R."/>
            <person name="Schleper C."/>
            <person name="Guy L."/>
            <person name="Ettema T.J."/>
        </authorList>
    </citation>
    <scope>NUCLEOTIDE SEQUENCE</scope>
</reference>
<dbReference type="EMBL" id="LAZR01003628">
    <property type="protein sequence ID" value="KKN16284.1"/>
    <property type="molecule type" value="Genomic_DNA"/>
</dbReference>
<comment type="caution">
    <text evidence="1">The sequence shown here is derived from an EMBL/GenBank/DDBJ whole genome shotgun (WGS) entry which is preliminary data.</text>
</comment>